<name>A0A5N6K8U7_MONLA</name>
<evidence type="ECO:0000256" key="1">
    <source>
        <dbReference type="SAM" id="Phobius"/>
    </source>
</evidence>
<dbReference type="Proteomes" id="UP000326757">
    <property type="component" value="Unassembled WGS sequence"/>
</dbReference>
<evidence type="ECO:0000313" key="3">
    <source>
        <dbReference type="Proteomes" id="UP000326757"/>
    </source>
</evidence>
<accession>A0A5N6K8U7</accession>
<dbReference type="EMBL" id="VIGI01000006">
    <property type="protein sequence ID" value="KAB8299195.1"/>
    <property type="molecule type" value="Genomic_DNA"/>
</dbReference>
<feature type="transmembrane region" description="Helical" evidence="1">
    <location>
        <begin position="28"/>
        <end position="49"/>
    </location>
</feature>
<gene>
    <name evidence="2" type="ORF">EYC80_001292</name>
</gene>
<protein>
    <submittedName>
        <fullName evidence="2">Uncharacterized protein</fullName>
    </submittedName>
</protein>
<evidence type="ECO:0000313" key="2">
    <source>
        <dbReference type="EMBL" id="KAB8299195.1"/>
    </source>
</evidence>
<proteinExistence type="predicted"/>
<reference evidence="2 3" key="1">
    <citation type="submission" date="2019-06" db="EMBL/GenBank/DDBJ databases">
        <title>Genome Sequence of the Brown Rot Fungal Pathogen Monilinia laxa.</title>
        <authorList>
            <person name="De Miccolis Angelini R.M."/>
            <person name="Landi L."/>
            <person name="Abate D."/>
            <person name="Pollastro S."/>
            <person name="Romanazzi G."/>
            <person name="Faretra F."/>
        </authorList>
    </citation>
    <scope>NUCLEOTIDE SEQUENCE [LARGE SCALE GENOMIC DNA]</scope>
    <source>
        <strain evidence="2 3">Mlax316</strain>
    </source>
</reference>
<keyword evidence="1" id="KW-0812">Transmembrane</keyword>
<keyword evidence="1" id="KW-1133">Transmembrane helix</keyword>
<sequence length="92" mass="10483">MGNGSWGMIIGTLCHSFKFKIPSFPSSFLPFLPFPLSFFLTPSVLVIFLQLRRVFEFCWSLRCSAAAQTSAHYHIIEAKQSKAEYLPDYLTT</sequence>
<comment type="caution">
    <text evidence="2">The sequence shown here is derived from an EMBL/GenBank/DDBJ whole genome shotgun (WGS) entry which is preliminary data.</text>
</comment>
<keyword evidence="1" id="KW-0472">Membrane</keyword>
<organism evidence="2 3">
    <name type="scientific">Monilinia laxa</name>
    <name type="common">Brown rot fungus</name>
    <name type="synonym">Sclerotinia laxa</name>
    <dbReference type="NCBI Taxonomy" id="61186"/>
    <lineage>
        <taxon>Eukaryota</taxon>
        <taxon>Fungi</taxon>
        <taxon>Dikarya</taxon>
        <taxon>Ascomycota</taxon>
        <taxon>Pezizomycotina</taxon>
        <taxon>Leotiomycetes</taxon>
        <taxon>Helotiales</taxon>
        <taxon>Sclerotiniaceae</taxon>
        <taxon>Monilinia</taxon>
    </lineage>
</organism>
<keyword evidence="3" id="KW-1185">Reference proteome</keyword>
<dbReference type="AlphaFoldDB" id="A0A5N6K8U7"/>